<feature type="transmembrane region" description="Helical" evidence="1">
    <location>
        <begin position="232"/>
        <end position="253"/>
    </location>
</feature>
<feature type="transmembrane region" description="Helical" evidence="1">
    <location>
        <begin position="69"/>
        <end position="87"/>
    </location>
</feature>
<feature type="transmembrane region" description="Helical" evidence="1">
    <location>
        <begin position="120"/>
        <end position="139"/>
    </location>
</feature>
<name>A0ABX2EQX3_9BURK</name>
<feature type="transmembrane region" description="Helical" evidence="1">
    <location>
        <begin position="201"/>
        <end position="220"/>
    </location>
</feature>
<dbReference type="RefSeq" id="WP_173131368.1">
    <property type="nucleotide sequence ID" value="NZ_JABRWJ010000010.1"/>
</dbReference>
<feature type="transmembrane region" description="Helical" evidence="1">
    <location>
        <begin position="36"/>
        <end position="57"/>
    </location>
</feature>
<dbReference type="Proteomes" id="UP000737171">
    <property type="component" value="Unassembled WGS sequence"/>
</dbReference>
<gene>
    <name evidence="2" type="ORF">HLB44_28915</name>
</gene>
<accession>A0ABX2EQX3</accession>
<evidence type="ECO:0008006" key="4">
    <source>
        <dbReference type="Google" id="ProtNLM"/>
    </source>
</evidence>
<proteinExistence type="predicted"/>
<feature type="transmembrane region" description="Helical" evidence="1">
    <location>
        <begin position="265"/>
        <end position="285"/>
    </location>
</feature>
<organism evidence="2 3">
    <name type="scientific">Pseudaquabacterium terrae</name>
    <dbReference type="NCBI Taxonomy" id="2732868"/>
    <lineage>
        <taxon>Bacteria</taxon>
        <taxon>Pseudomonadati</taxon>
        <taxon>Pseudomonadota</taxon>
        <taxon>Betaproteobacteria</taxon>
        <taxon>Burkholderiales</taxon>
        <taxon>Sphaerotilaceae</taxon>
        <taxon>Pseudaquabacterium</taxon>
    </lineage>
</organism>
<keyword evidence="3" id="KW-1185">Reference proteome</keyword>
<keyword evidence="1" id="KW-0472">Membrane</keyword>
<keyword evidence="1" id="KW-0812">Transmembrane</keyword>
<reference evidence="2 3" key="1">
    <citation type="submission" date="2020-05" db="EMBL/GenBank/DDBJ databases">
        <title>Aquincola sp. isolate from soil.</title>
        <authorList>
            <person name="Han J."/>
            <person name="Kim D.-U."/>
        </authorList>
    </citation>
    <scope>NUCLEOTIDE SEQUENCE [LARGE SCALE GENOMIC DNA]</scope>
    <source>
        <strain evidence="2 3">S2</strain>
    </source>
</reference>
<dbReference type="EMBL" id="JABRWJ010000010">
    <property type="protein sequence ID" value="NRF71031.1"/>
    <property type="molecule type" value="Genomic_DNA"/>
</dbReference>
<sequence length="367" mass="38304">MVVRVLFGLVVAASLLAGIVGGLVRAGWPLPIEASAWLTQAVVAHAFLMVCGFLGTVIGIERAVAVKRAWSFAAPAASGGAGVLALAGHSAAAAALAVFAAAVFVLVNVIVVARQRASHTGLLLMAALVWLAANLGHALDLLRAAVVPLWLAFLVLTIAAERLEMARLMRRSARAGVALYAALAVMLGGAILSSVSGWGGVTYGAGLFGLALWLLTFDIARRTVVARGLSRYMAICLLLGHGWLALSGLAWAATSLGLPWRDAALHALALGFVFSMIFGHAPVILPAVARVKLHFSAAFYAPLALLHVSLAWRLFLAPLAPDYARTGSAINAAAIGLFVLTVAGSALAWRIKYSSIDRPHHEHPVRH</sequence>
<feature type="transmembrane region" description="Helical" evidence="1">
    <location>
        <begin position="175"/>
        <end position="195"/>
    </location>
</feature>
<protein>
    <recommendedName>
        <fullName evidence="4">NnrS family protein</fullName>
    </recommendedName>
</protein>
<comment type="caution">
    <text evidence="2">The sequence shown here is derived from an EMBL/GenBank/DDBJ whole genome shotgun (WGS) entry which is preliminary data.</text>
</comment>
<evidence type="ECO:0000313" key="2">
    <source>
        <dbReference type="EMBL" id="NRF71031.1"/>
    </source>
</evidence>
<evidence type="ECO:0000313" key="3">
    <source>
        <dbReference type="Proteomes" id="UP000737171"/>
    </source>
</evidence>
<keyword evidence="1" id="KW-1133">Transmembrane helix</keyword>
<feature type="transmembrane region" description="Helical" evidence="1">
    <location>
        <begin position="145"/>
        <end position="163"/>
    </location>
</feature>
<feature type="transmembrane region" description="Helical" evidence="1">
    <location>
        <begin position="93"/>
        <end position="113"/>
    </location>
</feature>
<feature type="transmembrane region" description="Helical" evidence="1">
    <location>
        <begin position="297"/>
        <end position="316"/>
    </location>
</feature>
<feature type="transmembrane region" description="Helical" evidence="1">
    <location>
        <begin position="328"/>
        <end position="349"/>
    </location>
</feature>
<evidence type="ECO:0000256" key="1">
    <source>
        <dbReference type="SAM" id="Phobius"/>
    </source>
</evidence>